<dbReference type="Gene3D" id="1.25.40.20">
    <property type="entry name" value="Ankyrin repeat-containing domain"/>
    <property type="match status" value="2"/>
</dbReference>
<dbReference type="Pfam" id="PF00023">
    <property type="entry name" value="Ank"/>
    <property type="match status" value="1"/>
</dbReference>
<gene>
    <name evidence="5" type="ORF">NW762_012080</name>
</gene>
<dbReference type="AlphaFoldDB" id="A0A9W8V8Z6"/>
<dbReference type="SUPFAM" id="SSF52540">
    <property type="entry name" value="P-loop containing nucleoside triphosphate hydrolases"/>
    <property type="match status" value="1"/>
</dbReference>
<evidence type="ECO:0000313" key="6">
    <source>
        <dbReference type="Proteomes" id="UP001152049"/>
    </source>
</evidence>
<evidence type="ECO:0000256" key="1">
    <source>
        <dbReference type="ARBA" id="ARBA00022737"/>
    </source>
</evidence>
<feature type="domain" description="Nephrocystin 3-like N-terminal" evidence="4">
    <location>
        <begin position="203"/>
        <end position="366"/>
    </location>
</feature>
<dbReference type="InterPro" id="IPR031348">
    <property type="entry name" value="PigL_N"/>
</dbReference>
<dbReference type="EMBL" id="JAOQAZ010000032">
    <property type="protein sequence ID" value="KAJ4249739.1"/>
    <property type="molecule type" value="Genomic_DNA"/>
</dbReference>
<dbReference type="SMART" id="SM00248">
    <property type="entry name" value="ANK"/>
    <property type="match status" value="6"/>
</dbReference>
<evidence type="ECO:0008006" key="7">
    <source>
        <dbReference type="Google" id="ProtNLM"/>
    </source>
</evidence>
<dbReference type="InterPro" id="IPR056884">
    <property type="entry name" value="NPHP3-like_N"/>
</dbReference>
<dbReference type="PANTHER" id="PTHR10039:SF16">
    <property type="entry name" value="GPI INOSITOL-DEACYLASE"/>
    <property type="match status" value="1"/>
</dbReference>
<reference evidence="5" key="1">
    <citation type="submission" date="2022-09" db="EMBL/GenBank/DDBJ databases">
        <title>Fusarium specimens isolated from Avocado Roots.</title>
        <authorList>
            <person name="Stajich J."/>
            <person name="Roper C."/>
            <person name="Heimlech-Rivalta G."/>
        </authorList>
    </citation>
    <scope>NUCLEOTIDE SEQUENCE</scope>
    <source>
        <strain evidence="5">CF00136</strain>
    </source>
</reference>
<dbReference type="Proteomes" id="UP001152049">
    <property type="component" value="Unassembled WGS sequence"/>
</dbReference>
<feature type="repeat" description="ANK" evidence="2">
    <location>
        <begin position="963"/>
        <end position="985"/>
    </location>
</feature>
<keyword evidence="2" id="KW-0040">ANK repeat</keyword>
<evidence type="ECO:0000256" key="2">
    <source>
        <dbReference type="PROSITE-ProRule" id="PRU00023"/>
    </source>
</evidence>
<dbReference type="Gene3D" id="3.40.50.300">
    <property type="entry name" value="P-loop containing nucleotide triphosphate hydrolases"/>
    <property type="match status" value="1"/>
</dbReference>
<dbReference type="SUPFAM" id="SSF48403">
    <property type="entry name" value="Ankyrin repeat"/>
    <property type="match status" value="1"/>
</dbReference>
<feature type="repeat" description="ANK" evidence="2">
    <location>
        <begin position="677"/>
        <end position="709"/>
    </location>
</feature>
<dbReference type="InterPro" id="IPR036770">
    <property type="entry name" value="Ankyrin_rpt-contain_sf"/>
</dbReference>
<dbReference type="OrthoDB" id="194358at2759"/>
<evidence type="ECO:0000259" key="3">
    <source>
        <dbReference type="Pfam" id="PF17111"/>
    </source>
</evidence>
<keyword evidence="6" id="KW-1185">Reference proteome</keyword>
<dbReference type="InterPro" id="IPR002110">
    <property type="entry name" value="Ankyrin_rpt"/>
</dbReference>
<dbReference type="Pfam" id="PF17111">
    <property type="entry name" value="PigL_N"/>
    <property type="match status" value="1"/>
</dbReference>
<feature type="repeat" description="ANK" evidence="2">
    <location>
        <begin position="930"/>
        <end position="962"/>
    </location>
</feature>
<dbReference type="InterPro" id="IPR027417">
    <property type="entry name" value="P-loop_NTPase"/>
</dbReference>
<dbReference type="Pfam" id="PF12796">
    <property type="entry name" value="Ank_2"/>
    <property type="match status" value="1"/>
</dbReference>
<evidence type="ECO:0000313" key="5">
    <source>
        <dbReference type="EMBL" id="KAJ4249739.1"/>
    </source>
</evidence>
<keyword evidence="1" id="KW-0677">Repeat</keyword>
<protein>
    <recommendedName>
        <fullName evidence="7">NACHT domain-containing protein</fullName>
    </recommendedName>
</protein>
<sequence>MAEAVGLAASIAGLVQLTGSVFKLVTKFCKEAKDAPSKAQELATQARELAGILENLRLLATSLETRDSDCSLKTHYLDSCQQSLDGIHEKLDKAQIDFEGGKSTRRFSRRLKWPFSLPDTKDLVADLANHRANLHLALSADSMDTLLKSLTKQDEIYNMIERKLSFETRVQLNKRRKEILDFFLRVKPQDYLDVSRDLRHEATGSWLTSGDSTFAAWKNGSNSKLWLSGIAGSGKTVLCGLVIETVLKESDDLTAVCYAFCDYKNPDSCLPENIIAALAVQLGLQCEDAFDLLEEYFDMLHPEDKLPAQPKLDELLDLVLTLADAYDKVFVVVDGLDECGDHISQMTRSLKSLVDRSESVSAAFFSRKEEEIREELEEKFEHIEVLAHTKDLEDYTLAEVSRRKVLQNVERTNPALYKDIIHTLVQGAQGMFRWVSCQIDHICDQPSNNARRKALKELPPTLYGTYDRVLQKIMQCPPETQSCIKRAIQWIDLGHPKMEIPALCEAVSIREGVDDIDEDGIIEPEVISRRCGCLLRKSLDGKYFEFAHFTVLEYLKQSDLTGDFRYIEKDAYQAFAETVARFLLFPCFDRVPTLSETVELAYRDERDRKHPFYRSAAELLTDLTRHRKTNPTRSRILDEEPVVTLLYQLFDVEKNGHLHSWIRTFLSDFSLAESYEFSASPLHMASWFTSPKFCSLLLKQGADVNAVAGQYTPLQMALVAIQIQDLDDDPHSDAFWNSRYTRTLSMLLDHGADTSFRFNGKSCLARVFEHLRGPSLVTFIRPSTAVPEDAIAAFWDRQWNDPPDEQLLQSILEISTKNDAPSQWKAMAAPALIQSRGRGLAFRNNTAKLLSNAYSDVDYPKALEVAIKAGLTEVLSKLTADSRFLGIARESGLTAFTLLSAAAKSSLARGGQIAEILLDSGLEPKIVDSSNQNCLHVSCECGNKDIARVLIARGVDPASTNEKGETPWHIAAANGHSDILKLLFREDGSALHNLATLNMDGRTPLCVALEHGHVEASLSILDFCPSEALYFRSSRSALHDAAMTGSRDLFSAILAKAVVDNEILESESTPMHHLSASCTANFTEYLKTMYDPLALDAAQESPFEKFFQRWIIHNKGEEVDNTIPLEGQMLQLLLPDSFDFMKDGIDIHAWEIICTIIAREEVCC</sequence>
<dbReference type="Pfam" id="PF24883">
    <property type="entry name" value="NPHP3_N"/>
    <property type="match status" value="1"/>
</dbReference>
<evidence type="ECO:0000259" key="4">
    <source>
        <dbReference type="Pfam" id="PF24883"/>
    </source>
</evidence>
<comment type="caution">
    <text evidence="5">The sequence shown here is derived from an EMBL/GenBank/DDBJ whole genome shotgun (WGS) entry which is preliminary data.</text>
</comment>
<dbReference type="PROSITE" id="PS50297">
    <property type="entry name" value="ANK_REP_REGION"/>
    <property type="match status" value="2"/>
</dbReference>
<accession>A0A9W8V8Z6</accession>
<feature type="domain" description="Azaphilone pigments biosynthesis cluster protein L N-terminal" evidence="3">
    <location>
        <begin position="2"/>
        <end position="175"/>
    </location>
</feature>
<dbReference type="PROSITE" id="PS50088">
    <property type="entry name" value="ANK_REPEAT"/>
    <property type="match status" value="3"/>
</dbReference>
<dbReference type="PANTHER" id="PTHR10039">
    <property type="entry name" value="AMELOGENIN"/>
    <property type="match status" value="1"/>
</dbReference>
<name>A0A9W8V8Z6_9HYPO</name>
<organism evidence="5 6">
    <name type="scientific">Fusarium torreyae</name>
    <dbReference type="NCBI Taxonomy" id="1237075"/>
    <lineage>
        <taxon>Eukaryota</taxon>
        <taxon>Fungi</taxon>
        <taxon>Dikarya</taxon>
        <taxon>Ascomycota</taxon>
        <taxon>Pezizomycotina</taxon>
        <taxon>Sordariomycetes</taxon>
        <taxon>Hypocreomycetidae</taxon>
        <taxon>Hypocreales</taxon>
        <taxon>Nectriaceae</taxon>
        <taxon>Fusarium</taxon>
    </lineage>
</organism>
<proteinExistence type="predicted"/>